<dbReference type="Proteomes" id="UP000460272">
    <property type="component" value="Unassembled WGS sequence"/>
</dbReference>
<accession>A0A6P2BNL3</accession>
<dbReference type="GO" id="GO:0005737">
    <property type="term" value="C:cytoplasm"/>
    <property type="evidence" value="ECO:0007669"/>
    <property type="project" value="TreeGrafter"/>
</dbReference>
<dbReference type="Pfam" id="PF13242">
    <property type="entry name" value="Hydrolase_like"/>
    <property type="match status" value="1"/>
</dbReference>
<dbReference type="Gene3D" id="3.40.50.1000">
    <property type="entry name" value="HAD superfamily/HAD-like"/>
    <property type="match status" value="2"/>
</dbReference>
<keyword evidence="3" id="KW-1185">Reference proteome</keyword>
<dbReference type="EMBL" id="RPFW01000008">
    <property type="protein sequence ID" value="TVZ00550.1"/>
    <property type="molecule type" value="Genomic_DNA"/>
</dbReference>
<proteinExistence type="predicted"/>
<dbReference type="OrthoDB" id="3400930at2"/>
<dbReference type="PROSITE" id="PS50801">
    <property type="entry name" value="STAS"/>
    <property type="match status" value="1"/>
</dbReference>
<dbReference type="InterPro" id="IPR006357">
    <property type="entry name" value="HAD-SF_hydro_IIA"/>
</dbReference>
<dbReference type="SUPFAM" id="SSF56784">
    <property type="entry name" value="HAD-like"/>
    <property type="match status" value="1"/>
</dbReference>
<name>A0A6P2BNL3_9ACTN</name>
<reference evidence="2 3" key="1">
    <citation type="submission" date="2018-11" db="EMBL/GenBank/DDBJ databases">
        <title>Trebonia kvetii gen.nov., sp.nov., a novel acidophilic actinobacterium, and proposal of the new actinobacterial family Treboniaceae fam. nov.</title>
        <authorList>
            <person name="Rapoport D."/>
            <person name="Sagova-Mareckova M."/>
            <person name="Sedlacek I."/>
            <person name="Provaznik J."/>
            <person name="Kralova S."/>
            <person name="Pavlinic D."/>
            <person name="Benes V."/>
            <person name="Kopecky J."/>
        </authorList>
    </citation>
    <scope>NUCLEOTIDE SEQUENCE [LARGE SCALE GENOMIC DNA]</scope>
    <source>
        <strain evidence="2 3">15Tr583</strain>
    </source>
</reference>
<keyword evidence="2" id="KW-0378">Hydrolase</keyword>
<dbReference type="PANTHER" id="PTHR19288:SF95">
    <property type="entry name" value="D-GLYCEROL 3-PHOSPHATE PHOSPHATASE"/>
    <property type="match status" value="1"/>
</dbReference>
<dbReference type="NCBIfam" id="TIGR01460">
    <property type="entry name" value="HAD-SF-IIA"/>
    <property type="match status" value="1"/>
</dbReference>
<dbReference type="GO" id="GO:0016791">
    <property type="term" value="F:phosphatase activity"/>
    <property type="evidence" value="ECO:0007669"/>
    <property type="project" value="TreeGrafter"/>
</dbReference>
<organism evidence="2 3">
    <name type="scientific">Trebonia kvetii</name>
    <dbReference type="NCBI Taxonomy" id="2480626"/>
    <lineage>
        <taxon>Bacteria</taxon>
        <taxon>Bacillati</taxon>
        <taxon>Actinomycetota</taxon>
        <taxon>Actinomycetes</taxon>
        <taxon>Streptosporangiales</taxon>
        <taxon>Treboniaceae</taxon>
        <taxon>Trebonia</taxon>
    </lineage>
</organism>
<dbReference type="PANTHER" id="PTHR19288">
    <property type="entry name" value="4-NITROPHENYLPHOSPHATASE-RELATED"/>
    <property type="match status" value="1"/>
</dbReference>
<evidence type="ECO:0000313" key="2">
    <source>
        <dbReference type="EMBL" id="TVZ00550.1"/>
    </source>
</evidence>
<gene>
    <name evidence="2" type="ORF">EAS64_34725</name>
</gene>
<dbReference type="InterPro" id="IPR041065">
    <property type="entry name" value="GNAT-like"/>
</dbReference>
<evidence type="ECO:0000313" key="3">
    <source>
        <dbReference type="Proteomes" id="UP000460272"/>
    </source>
</evidence>
<dbReference type="Pfam" id="PF18407">
    <property type="entry name" value="GNAT_like"/>
    <property type="match status" value="1"/>
</dbReference>
<dbReference type="Pfam" id="PF13344">
    <property type="entry name" value="Hydrolase_6"/>
    <property type="match status" value="1"/>
</dbReference>
<evidence type="ECO:0000259" key="1">
    <source>
        <dbReference type="PROSITE" id="PS50801"/>
    </source>
</evidence>
<comment type="caution">
    <text evidence="2">The sequence shown here is derived from an EMBL/GenBank/DDBJ whole genome shotgun (WGS) entry which is preliminary data.</text>
</comment>
<protein>
    <submittedName>
        <fullName evidence="2">HAD-IIA family hydrolase</fullName>
    </submittedName>
</protein>
<feature type="domain" description="STAS" evidence="1">
    <location>
        <begin position="1"/>
        <end position="85"/>
    </location>
</feature>
<dbReference type="RefSeq" id="WP_145860063.1">
    <property type="nucleotide sequence ID" value="NZ_RPFW01000008.1"/>
</dbReference>
<sequence length="338" mass="34569">MPKTLAEAYDVLLFDLDGVVYIGGTAIHGAPAALKQAKRAGAHVAYVTNNASRTPAAVAELLDGMGAPVTEADVVTSAQAAARLLADKLPPKSKVLVIGATALRLAIRERGLVPVSSASENPAAVVQGYGPGIDYTRLAEGGIAVRAGALFVATNTDSTLPGPRGTQPGNGSLVKVIENATGVTPLVAGKPEPPLHRESVIRTGAKRPLVIGDRLDTDIEAAFNAGADSLLVLTGVDNPRTATLAPKHRRPTYIAENLDALLRPYPEVTTEARAATCADWTATAGDDGTLTLKGDGEPIDGLRALTAAAWAEHDAAGGLDAAQIAKALDTLAAAGLRI</sequence>
<dbReference type="InterPro" id="IPR023214">
    <property type="entry name" value="HAD_sf"/>
</dbReference>
<dbReference type="InterPro" id="IPR002645">
    <property type="entry name" value="STAS_dom"/>
</dbReference>
<dbReference type="AlphaFoldDB" id="A0A6P2BNL3"/>
<dbReference type="InterPro" id="IPR036412">
    <property type="entry name" value="HAD-like_sf"/>
</dbReference>